<dbReference type="PANTHER" id="PTHR42194:SF1">
    <property type="entry name" value="UPF0276 PROTEIN HI_1600"/>
    <property type="match status" value="1"/>
</dbReference>
<dbReference type="AlphaFoldDB" id="A0A6N9NGC9"/>
<reference evidence="1 2" key="1">
    <citation type="submission" date="2019-12" db="EMBL/GenBank/DDBJ databases">
        <authorList>
            <person name="Zhao J."/>
        </authorList>
    </citation>
    <scope>NUCLEOTIDE SEQUENCE [LARGE SCALE GENOMIC DNA]</scope>
    <source>
        <strain evidence="1 2">S-15</strain>
    </source>
</reference>
<sequence length="300" mass="34608">MEKEKAFPYLGFGLGLRSKHFQYILNNKPEIDWFEIISENFIDSKGFPRYVIHQIAERYPVVMHGVSMSIGSTDPINFDYLKKLKVMEKEINAQWISDHLCWTGVLGKNTHDLLPLPLNEETLKHVVERIKVVSDFLERPLVLENPSSYLQFKSDTLTEWDFIREMANQSDCRLLLDLNNVYVSSFNHQFDPFEYVKALPLEKVVQFHLAGHLNKGTHIIDTHDNHVVQAVWELYQKTIQLTGPVSTLLEWDSNIPEFPELKKEVLKAKAIFENGKLPEEVLISNNTETVSNALSTTPAI</sequence>
<dbReference type="InterPro" id="IPR007801">
    <property type="entry name" value="MbnB/TglH/ChrH"/>
</dbReference>
<comment type="caution">
    <text evidence="1">The sequence shown here is derived from an EMBL/GenBank/DDBJ whole genome shotgun (WGS) entry which is preliminary data.</text>
</comment>
<organism evidence="1 2">
    <name type="scientific">Acidiluteibacter ferrifornacis</name>
    <dbReference type="NCBI Taxonomy" id="2692424"/>
    <lineage>
        <taxon>Bacteria</taxon>
        <taxon>Pseudomonadati</taxon>
        <taxon>Bacteroidota</taxon>
        <taxon>Flavobacteriia</taxon>
        <taxon>Flavobacteriales</taxon>
        <taxon>Cryomorphaceae</taxon>
        <taxon>Acidiluteibacter</taxon>
    </lineage>
</organism>
<evidence type="ECO:0000313" key="1">
    <source>
        <dbReference type="EMBL" id="NBG65688.1"/>
    </source>
</evidence>
<dbReference type="Gene3D" id="3.20.20.150">
    <property type="entry name" value="Divalent-metal-dependent TIM barrel enzymes"/>
    <property type="match status" value="1"/>
</dbReference>
<name>A0A6N9NGC9_9FLAO</name>
<keyword evidence="2" id="KW-1185">Reference proteome</keyword>
<gene>
    <name evidence="1" type="ORF">GQN54_06135</name>
</gene>
<dbReference type="NCBIfam" id="NF003818">
    <property type="entry name" value="PRK05409.1"/>
    <property type="match status" value="1"/>
</dbReference>
<accession>A0A6N9NGC9</accession>
<dbReference type="InterPro" id="IPR036237">
    <property type="entry name" value="Xyl_isomerase-like_sf"/>
</dbReference>
<dbReference type="EMBL" id="WWNE01000005">
    <property type="protein sequence ID" value="NBG65688.1"/>
    <property type="molecule type" value="Genomic_DNA"/>
</dbReference>
<dbReference type="Pfam" id="PF05114">
    <property type="entry name" value="MbnB_TglH_ChrH"/>
    <property type="match status" value="1"/>
</dbReference>
<dbReference type="SUPFAM" id="SSF51658">
    <property type="entry name" value="Xylose isomerase-like"/>
    <property type="match status" value="1"/>
</dbReference>
<dbReference type="PANTHER" id="PTHR42194">
    <property type="entry name" value="UPF0276 PROTEIN HI_1600"/>
    <property type="match status" value="1"/>
</dbReference>
<dbReference type="Proteomes" id="UP000470771">
    <property type="component" value="Unassembled WGS sequence"/>
</dbReference>
<protein>
    <submittedName>
        <fullName evidence="1">DUF692 family protein</fullName>
    </submittedName>
</protein>
<proteinExistence type="predicted"/>
<evidence type="ECO:0000313" key="2">
    <source>
        <dbReference type="Proteomes" id="UP000470771"/>
    </source>
</evidence>